<dbReference type="EMBL" id="LT670818">
    <property type="protein sequence ID" value="SHG31072.1"/>
    <property type="molecule type" value="Genomic_DNA"/>
</dbReference>
<organism evidence="1 2">
    <name type="scientific">Bradyrhizobium erythrophlei</name>
    <dbReference type="NCBI Taxonomy" id="1437360"/>
    <lineage>
        <taxon>Bacteria</taxon>
        <taxon>Pseudomonadati</taxon>
        <taxon>Pseudomonadota</taxon>
        <taxon>Alphaproteobacteria</taxon>
        <taxon>Hyphomicrobiales</taxon>
        <taxon>Nitrobacteraceae</taxon>
        <taxon>Bradyrhizobium</taxon>
    </lineage>
</organism>
<sequence>MAGPGFPAIMADVARWRRLAPSARWAPVSLTKVDRTTIVHRLGRLAGQTGVRPRQLILLGTGETGRRTLEAVLQGALDCAGILAVDIPCDPLSFRVSPVAAAIRLVVHYDDLQPPEANLVRQLQHADIDVRIIGLGSGAGSGSTAVARAAETFVLELVAMAGQNGNGV</sequence>
<name>A0A1M5IRV4_9BRAD</name>
<gene>
    <name evidence="1" type="ORF">SAMN05444169_1763</name>
</gene>
<dbReference type="AlphaFoldDB" id="A0A1M5IRV4"/>
<protein>
    <submittedName>
        <fullName evidence="1">Uncharacterized protein</fullName>
    </submittedName>
</protein>
<evidence type="ECO:0000313" key="2">
    <source>
        <dbReference type="Proteomes" id="UP000190675"/>
    </source>
</evidence>
<proteinExistence type="predicted"/>
<dbReference type="Proteomes" id="UP000190675">
    <property type="component" value="Chromosome I"/>
</dbReference>
<evidence type="ECO:0000313" key="1">
    <source>
        <dbReference type="EMBL" id="SHG31072.1"/>
    </source>
</evidence>
<reference evidence="1 2" key="1">
    <citation type="submission" date="2016-11" db="EMBL/GenBank/DDBJ databases">
        <authorList>
            <person name="Jaros S."/>
            <person name="Januszkiewicz K."/>
            <person name="Wedrychowicz H."/>
        </authorList>
    </citation>
    <scope>NUCLEOTIDE SEQUENCE [LARGE SCALE GENOMIC DNA]</scope>
    <source>
        <strain evidence="1 2">GAS242</strain>
    </source>
</reference>
<accession>A0A1M5IRV4</accession>